<dbReference type="RefSeq" id="XP_066696362.1">
    <property type="nucleotide sequence ID" value="XM_066846871.1"/>
</dbReference>
<accession>A0ABR1Q440</accession>
<name>A0ABR1Q440_9PEZI</name>
<gene>
    <name evidence="1" type="ORF">PG986_010649</name>
</gene>
<comment type="caution">
    <text evidence="1">The sequence shown here is derived from an EMBL/GenBank/DDBJ whole genome shotgun (WGS) entry which is preliminary data.</text>
</comment>
<keyword evidence="2" id="KW-1185">Reference proteome</keyword>
<protein>
    <submittedName>
        <fullName evidence="1">Uncharacterized protein</fullName>
    </submittedName>
</protein>
<evidence type="ECO:0000313" key="2">
    <source>
        <dbReference type="Proteomes" id="UP001391051"/>
    </source>
</evidence>
<proteinExistence type="predicted"/>
<sequence length="118" mass="13638">MKELGSMRALADLFVAANYFSLAVLEWEIYTVFESHLRHLQFQTSIKEPLLLGKRLEDFFHAAHLAYDGGLSFAFLRDPIESFISNHSFLLLRDTRFMEELKTIPDLSEAIIRLFAAL</sequence>
<organism evidence="1 2">
    <name type="scientific">Apiospora aurea</name>
    <dbReference type="NCBI Taxonomy" id="335848"/>
    <lineage>
        <taxon>Eukaryota</taxon>
        <taxon>Fungi</taxon>
        <taxon>Dikarya</taxon>
        <taxon>Ascomycota</taxon>
        <taxon>Pezizomycotina</taxon>
        <taxon>Sordariomycetes</taxon>
        <taxon>Xylariomycetidae</taxon>
        <taxon>Amphisphaeriales</taxon>
        <taxon>Apiosporaceae</taxon>
        <taxon>Apiospora</taxon>
    </lineage>
</organism>
<dbReference type="EMBL" id="JAQQWE010000007">
    <property type="protein sequence ID" value="KAK7946328.1"/>
    <property type="molecule type" value="Genomic_DNA"/>
</dbReference>
<dbReference type="Proteomes" id="UP001391051">
    <property type="component" value="Unassembled WGS sequence"/>
</dbReference>
<evidence type="ECO:0000313" key="1">
    <source>
        <dbReference type="EMBL" id="KAK7946328.1"/>
    </source>
</evidence>
<reference evidence="1 2" key="1">
    <citation type="submission" date="2023-01" db="EMBL/GenBank/DDBJ databases">
        <title>Analysis of 21 Apiospora genomes using comparative genomics revels a genus with tremendous synthesis potential of carbohydrate active enzymes and secondary metabolites.</title>
        <authorList>
            <person name="Sorensen T."/>
        </authorList>
    </citation>
    <scope>NUCLEOTIDE SEQUENCE [LARGE SCALE GENOMIC DNA]</scope>
    <source>
        <strain evidence="1 2">CBS 24483</strain>
    </source>
</reference>
<dbReference type="GeneID" id="92079933"/>